<dbReference type="Proteomes" id="UP000265140">
    <property type="component" value="Chromosome 16"/>
</dbReference>
<gene>
    <name evidence="2" type="primary">PRIMA1</name>
</gene>
<reference evidence="2" key="3">
    <citation type="submission" date="2025-09" db="UniProtKB">
        <authorList>
            <consortium name="Ensembl"/>
        </authorList>
    </citation>
    <scope>IDENTIFICATION</scope>
</reference>
<keyword evidence="3" id="KW-1185">Reference proteome</keyword>
<sequence length="159" mass="18049">MTSSTHFESRNSDWIVHLFSSPAPLLLLSCSSSPPLILLSCSLHSMSEVNITEWDPWSWGELRTPSPPPSWPACRPSHINTPLCGFPAQGTPPLYNEWPPQIKEWSLTRKHRRASVSVDQTRTSFNLNKSRKRRDGPDEYSNHVKPVYEGTHLHVCIPP</sequence>
<evidence type="ECO:0000256" key="1">
    <source>
        <dbReference type="SAM" id="MobiDB-lite"/>
    </source>
</evidence>
<name>A0AAY5KK20_ESOLU</name>
<reference evidence="2 3" key="1">
    <citation type="submission" date="2020-02" db="EMBL/GenBank/DDBJ databases">
        <title>Esox lucius (northern pike) genome, fEsoLuc1, primary haplotype.</title>
        <authorList>
            <person name="Myers G."/>
            <person name="Karagic N."/>
            <person name="Meyer A."/>
            <person name="Pippel M."/>
            <person name="Reichard M."/>
            <person name="Winkler S."/>
            <person name="Tracey A."/>
            <person name="Sims Y."/>
            <person name="Howe K."/>
            <person name="Rhie A."/>
            <person name="Formenti G."/>
            <person name="Durbin R."/>
            <person name="Fedrigo O."/>
            <person name="Jarvis E.D."/>
        </authorList>
    </citation>
    <scope>NUCLEOTIDE SEQUENCE [LARGE SCALE GENOMIC DNA]</scope>
</reference>
<dbReference type="AlphaFoldDB" id="A0AAY5KK20"/>
<organism evidence="2 3">
    <name type="scientific">Esox lucius</name>
    <name type="common">Northern pike</name>
    <dbReference type="NCBI Taxonomy" id="8010"/>
    <lineage>
        <taxon>Eukaryota</taxon>
        <taxon>Metazoa</taxon>
        <taxon>Chordata</taxon>
        <taxon>Craniata</taxon>
        <taxon>Vertebrata</taxon>
        <taxon>Euteleostomi</taxon>
        <taxon>Actinopterygii</taxon>
        <taxon>Neopterygii</taxon>
        <taxon>Teleostei</taxon>
        <taxon>Protacanthopterygii</taxon>
        <taxon>Esociformes</taxon>
        <taxon>Esocidae</taxon>
        <taxon>Esox</taxon>
    </lineage>
</organism>
<evidence type="ECO:0000313" key="2">
    <source>
        <dbReference type="Ensembl" id="ENSELUP00000088630.1"/>
    </source>
</evidence>
<proteinExistence type="predicted"/>
<feature type="compositionally biased region" description="Polar residues" evidence="1">
    <location>
        <begin position="118"/>
        <end position="128"/>
    </location>
</feature>
<dbReference type="Ensembl" id="ENSELUT00000111401.1">
    <property type="protein sequence ID" value="ENSELUP00000088630.1"/>
    <property type="gene ID" value="ENSELUG00000041227.1"/>
</dbReference>
<feature type="region of interest" description="Disordered" evidence="1">
    <location>
        <begin position="118"/>
        <end position="144"/>
    </location>
</feature>
<reference evidence="2" key="2">
    <citation type="submission" date="2025-08" db="UniProtKB">
        <authorList>
            <consortium name="Ensembl"/>
        </authorList>
    </citation>
    <scope>IDENTIFICATION</scope>
</reference>
<evidence type="ECO:0000313" key="3">
    <source>
        <dbReference type="Proteomes" id="UP000265140"/>
    </source>
</evidence>
<accession>A0AAY5KK20</accession>
<protein>
    <submittedName>
        <fullName evidence="2">Uncharacterized protein</fullName>
    </submittedName>
</protein>